<sequence length="64" mass="6709">TGGRVGRCRFLYKPCSNAGLCLFRAGSTAETCGSPDRGSGCNPVGYEAYINLAVRQGFVVYGLA</sequence>
<name>A0A9X2JG02_9SPHI</name>
<accession>A0A9X2JG02</accession>
<feature type="non-terminal residue" evidence="1">
    <location>
        <position position="1"/>
    </location>
</feature>
<reference evidence="1" key="1">
    <citation type="submission" date="2022-06" db="EMBL/GenBank/DDBJ databases">
        <title>Solitalea sp. MAHUQ-68 isolated from rhizospheric soil.</title>
        <authorList>
            <person name="Huq M.A."/>
        </authorList>
    </citation>
    <scope>NUCLEOTIDE SEQUENCE</scope>
    <source>
        <strain evidence="1">MAHUQ-68</strain>
    </source>
</reference>
<dbReference type="RefSeq" id="WP_252588658.1">
    <property type="nucleotide sequence ID" value="NZ_JAMWYS010000049.1"/>
</dbReference>
<comment type="caution">
    <text evidence="1">The sequence shown here is derived from an EMBL/GenBank/DDBJ whole genome shotgun (WGS) entry which is preliminary data.</text>
</comment>
<gene>
    <name evidence="1" type="ORF">NF867_13810</name>
</gene>
<proteinExistence type="predicted"/>
<dbReference type="AlphaFoldDB" id="A0A9X2JG02"/>
<organism evidence="1 2">
    <name type="scientific">Solitalea agri</name>
    <dbReference type="NCBI Taxonomy" id="2953739"/>
    <lineage>
        <taxon>Bacteria</taxon>
        <taxon>Pseudomonadati</taxon>
        <taxon>Bacteroidota</taxon>
        <taxon>Sphingobacteriia</taxon>
        <taxon>Sphingobacteriales</taxon>
        <taxon>Sphingobacteriaceae</taxon>
        <taxon>Solitalea</taxon>
    </lineage>
</organism>
<protein>
    <submittedName>
        <fullName evidence="1">Uncharacterized protein</fullName>
    </submittedName>
</protein>
<dbReference type="Proteomes" id="UP001155182">
    <property type="component" value="Unassembled WGS sequence"/>
</dbReference>
<keyword evidence="2" id="KW-1185">Reference proteome</keyword>
<evidence type="ECO:0000313" key="2">
    <source>
        <dbReference type="Proteomes" id="UP001155182"/>
    </source>
</evidence>
<dbReference type="EMBL" id="JAMWYS010000049">
    <property type="protein sequence ID" value="MCO4293936.1"/>
    <property type="molecule type" value="Genomic_DNA"/>
</dbReference>
<evidence type="ECO:0000313" key="1">
    <source>
        <dbReference type="EMBL" id="MCO4293936.1"/>
    </source>
</evidence>